<protein>
    <recommendedName>
        <fullName evidence="1">Integrase catalytic domain-containing protein</fullName>
    </recommendedName>
</protein>
<dbReference type="SUPFAM" id="SSF47769">
    <property type="entry name" value="SAM/Pointed domain"/>
    <property type="match status" value="1"/>
</dbReference>
<dbReference type="InterPro" id="IPR013761">
    <property type="entry name" value="SAM/pointed_sf"/>
</dbReference>
<dbReference type="GO" id="GO:0003676">
    <property type="term" value="F:nucleic acid binding"/>
    <property type="evidence" value="ECO:0007669"/>
    <property type="project" value="InterPro"/>
</dbReference>
<dbReference type="Gene3D" id="1.10.150.50">
    <property type="entry name" value="Transcription Factor, Ets-1"/>
    <property type="match status" value="1"/>
</dbReference>
<dbReference type="GO" id="GO:0015074">
    <property type="term" value="P:DNA integration"/>
    <property type="evidence" value="ECO:0007669"/>
    <property type="project" value="InterPro"/>
</dbReference>
<sequence length="454" mass="52463">MADQKLKNVLLHLGLHHYIDVFREENITSYLTSKLSMENFKSLGITDNAKIMQLRVKCCASGGEKPIKLPTNGAPKYNISKQVLENFLEEGCLISEIKDMLNISERTIFRRLQEYGFSKRIFSTIDPDDLDIAVSQIVREFPNNGEVMLRELLKERELLVTRKSLRESLHRIDEARKSKRKRKALHRRVYNVQGPNYLWHLDTNHKLIRWNFVVTGIVDGFSRLPVGLRCSDNNNKSTTVLSCFKTSVAEYGIPSRVRSDKGKENVLVADYMIEMRGVGRRSMITGKSTHNQRVERLWRDVYTSVLSYFYNIFDFLENENHLDSSNLVHLTALHYVYLPLINDKLRKWRTAWSTHRLRTVNSSPQRLWVTGQITNPMGISPVDVNEFYGAEGFTDYDDEENEQGDSRPIFEFRGITLSAECLEQLETIGNQGQHQEDLAMAQYNEAVTIISMNA</sequence>
<dbReference type="SUPFAM" id="SSF53098">
    <property type="entry name" value="Ribonuclease H-like"/>
    <property type="match status" value="1"/>
</dbReference>
<dbReference type="OrthoDB" id="5981593at2759"/>
<reference evidence="2" key="1">
    <citation type="submission" date="2021-01" db="UniProtKB">
        <authorList>
            <consortium name="EnsemblMetazoa"/>
        </authorList>
    </citation>
    <scope>IDENTIFICATION</scope>
</reference>
<evidence type="ECO:0000259" key="1">
    <source>
        <dbReference type="PROSITE" id="PS50994"/>
    </source>
</evidence>
<dbReference type="PANTHER" id="PTHR46791">
    <property type="entry name" value="EXPRESSED PROTEIN"/>
    <property type="match status" value="1"/>
</dbReference>
<evidence type="ECO:0000313" key="3">
    <source>
        <dbReference type="Proteomes" id="UP000594262"/>
    </source>
</evidence>
<dbReference type="EnsemblMetazoa" id="CLYHEMT024634.1">
    <property type="protein sequence ID" value="CLYHEMP024634.1"/>
    <property type="gene ID" value="CLYHEMG024634"/>
</dbReference>
<dbReference type="PANTHER" id="PTHR46791:SF5">
    <property type="entry name" value="CLR5 DOMAIN-CONTAINING PROTEIN-RELATED"/>
    <property type="match status" value="1"/>
</dbReference>
<accession>A0A7M5XMG4</accession>
<dbReference type="AlphaFoldDB" id="A0A7M5XMG4"/>
<name>A0A7M5XMG4_9CNID</name>
<dbReference type="PROSITE" id="PS50994">
    <property type="entry name" value="INTEGRASE"/>
    <property type="match status" value="1"/>
</dbReference>
<dbReference type="Proteomes" id="UP000594262">
    <property type="component" value="Unplaced"/>
</dbReference>
<dbReference type="Gene3D" id="3.30.420.10">
    <property type="entry name" value="Ribonuclease H-like superfamily/Ribonuclease H"/>
    <property type="match status" value="1"/>
</dbReference>
<dbReference type="InterPro" id="IPR001584">
    <property type="entry name" value="Integrase_cat-core"/>
</dbReference>
<feature type="domain" description="Integrase catalytic" evidence="1">
    <location>
        <begin position="191"/>
        <end position="372"/>
    </location>
</feature>
<keyword evidence="3" id="KW-1185">Reference proteome</keyword>
<proteinExistence type="predicted"/>
<organism evidence="2 3">
    <name type="scientific">Clytia hemisphaerica</name>
    <dbReference type="NCBI Taxonomy" id="252671"/>
    <lineage>
        <taxon>Eukaryota</taxon>
        <taxon>Metazoa</taxon>
        <taxon>Cnidaria</taxon>
        <taxon>Hydrozoa</taxon>
        <taxon>Hydroidolina</taxon>
        <taxon>Leptothecata</taxon>
        <taxon>Obeliida</taxon>
        <taxon>Clytiidae</taxon>
        <taxon>Clytia</taxon>
    </lineage>
</organism>
<dbReference type="Pfam" id="PF24764">
    <property type="entry name" value="rva_4"/>
    <property type="match status" value="1"/>
</dbReference>
<dbReference type="InterPro" id="IPR012337">
    <property type="entry name" value="RNaseH-like_sf"/>
</dbReference>
<dbReference type="InterPro" id="IPR058913">
    <property type="entry name" value="Integrase_dom_put"/>
</dbReference>
<evidence type="ECO:0000313" key="2">
    <source>
        <dbReference type="EnsemblMetazoa" id="CLYHEMP024634.1"/>
    </source>
</evidence>
<dbReference type="InterPro" id="IPR036397">
    <property type="entry name" value="RNaseH_sf"/>
</dbReference>